<dbReference type="Pfam" id="PF05193">
    <property type="entry name" value="Peptidase_M16_C"/>
    <property type="match status" value="1"/>
</dbReference>
<keyword evidence="3" id="KW-1185">Reference proteome</keyword>
<organism evidence="2 3">
    <name type="scientific">Streptomyces sirii</name>
    <dbReference type="NCBI Taxonomy" id="3127701"/>
    <lineage>
        <taxon>Bacteria</taxon>
        <taxon>Bacillati</taxon>
        <taxon>Actinomycetota</taxon>
        <taxon>Actinomycetes</taxon>
        <taxon>Kitasatosporales</taxon>
        <taxon>Streptomycetaceae</taxon>
        <taxon>Streptomyces</taxon>
    </lineage>
</organism>
<gene>
    <name evidence="2" type="ORF">WAB15_22745</name>
</gene>
<proteinExistence type="predicted"/>
<dbReference type="InterPro" id="IPR011249">
    <property type="entry name" value="Metalloenz_LuxS/M16"/>
</dbReference>
<evidence type="ECO:0000313" key="3">
    <source>
        <dbReference type="Proteomes" id="UP001626628"/>
    </source>
</evidence>
<sequence>MKLPALHKSPTPVRPEITHTVADNGLDVYLVRDSRAPLAEVRLMIPCSGTNRLHAGQAELLVHDLRERLARRERLTGQPTAWDVSWTGEWLRISGHLPSTDLRRGLVPLADLLTPADATDTDLATWAVPVAKRARSRLLDHSEIVSRALRQRSFLPDGLPETLPDPEAVGLITAAEYHDFHDLVMRSAGAFLVVVGDVALSHVLEHLPRSFQTHALAMRLTATPAPQGGLHTLPTFPTGTQGEATLQLCAPAGPADSRSTAHDLLNVLFGAYSGARLVTHAQRLPRAPSLYSTLNATAGQRQFIVTARLHPDYITTGIRFINSEMDRMLTQALSVEESTAAKNFCLGQITSVLDSPADLASKISLDLSLGREPDWCFDFPEALRKVTPLDLGAASEELFAHQGWTAAVCGELKEDPVGNEWTRLRR</sequence>
<dbReference type="RefSeq" id="WP_407287379.1">
    <property type="nucleotide sequence ID" value="NZ_CP147982.1"/>
</dbReference>
<dbReference type="SUPFAM" id="SSF63411">
    <property type="entry name" value="LuxS/MPP-like metallohydrolase"/>
    <property type="match status" value="2"/>
</dbReference>
<feature type="domain" description="Peptidase M16 C-terminal" evidence="1">
    <location>
        <begin position="172"/>
        <end position="343"/>
    </location>
</feature>
<evidence type="ECO:0000259" key="1">
    <source>
        <dbReference type="Pfam" id="PF05193"/>
    </source>
</evidence>
<evidence type="ECO:0000313" key="2">
    <source>
        <dbReference type="EMBL" id="WXK78584.1"/>
    </source>
</evidence>
<dbReference type="InterPro" id="IPR007863">
    <property type="entry name" value="Peptidase_M16_C"/>
</dbReference>
<name>A0ABZ2QPX2_9ACTN</name>
<dbReference type="Proteomes" id="UP001626628">
    <property type="component" value="Chromosome"/>
</dbReference>
<dbReference type="Gene3D" id="3.30.830.10">
    <property type="entry name" value="Metalloenzyme, LuxS/M16 peptidase-like"/>
    <property type="match status" value="2"/>
</dbReference>
<protein>
    <submittedName>
        <fullName evidence="2">Insulinase family protein</fullName>
    </submittedName>
</protein>
<reference evidence="2 3" key="1">
    <citation type="submission" date="2024-03" db="EMBL/GenBank/DDBJ databases">
        <title>The complete genome of Streptomyces sirii sp.nov.</title>
        <authorList>
            <person name="Zakalyukina Y.V."/>
            <person name="Belik A.R."/>
            <person name="Biryukov M.V."/>
            <person name="Baturina O.A."/>
            <person name="Kabilov M.R."/>
        </authorList>
    </citation>
    <scope>NUCLEOTIDE SEQUENCE [LARGE SCALE GENOMIC DNA]</scope>
    <source>
        <strain evidence="2 3">BP-8</strain>
    </source>
</reference>
<dbReference type="EMBL" id="CP147982">
    <property type="protein sequence ID" value="WXK78584.1"/>
    <property type="molecule type" value="Genomic_DNA"/>
</dbReference>
<accession>A0ABZ2QPX2</accession>